<evidence type="ECO:0000313" key="3">
    <source>
        <dbReference type="Proteomes" id="UP000694308"/>
    </source>
</evidence>
<proteinExistence type="predicted"/>
<dbReference type="EMBL" id="JAEEGC010000034">
    <property type="protein sequence ID" value="MBV7272859.1"/>
    <property type="molecule type" value="Genomic_DNA"/>
</dbReference>
<dbReference type="AlphaFoldDB" id="A0A949THF8"/>
<dbReference type="Proteomes" id="UP000694308">
    <property type="component" value="Unassembled WGS sequence"/>
</dbReference>
<dbReference type="RefSeq" id="WP_218319890.1">
    <property type="nucleotide sequence ID" value="NZ_JAEEGC010000034.1"/>
</dbReference>
<keyword evidence="1" id="KW-0812">Transmembrane</keyword>
<evidence type="ECO:0000256" key="1">
    <source>
        <dbReference type="SAM" id="Phobius"/>
    </source>
</evidence>
<evidence type="ECO:0000313" key="2">
    <source>
        <dbReference type="EMBL" id="MBV7272859.1"/>
    </source>
</evidence>
<feature type="transmembrane region" description="Helical" evidence="1">
    <location>
        <begin position="32"/>
        <end position="52"/>
    </location>
</feature>
<gene>
    <name evidence="2" type="ORF">I6U48_08035</name>
</gene>
<protein>
    <submittedName>
        <fullName evidence="2">DUF1496 domain-containing protein</fullName>
    </submittedName>
</protein>
<organism evidence="2 3">
    <name type="scientific">Clostridium thailandense</name>
    <dbReference type="NCBI Taxonomy" id="2794346"/>
    <lineage>
        <taxon>Bacteria</taxon>
        <taxon>Bacillati</taxon>
        <taxon>Bacillota</taxon>
        <taxon>Clostridia</taxon>
        <taxon>Eubacteriales</taxon>
        <taxon>Clostridiaceae</taxon>
        <taxon>Clostridium</taxon>
    </lineage>
</organism>
<name>A0A949THF8_9CLOT</name>
<keyword evidence="3" id="KW-1185">Reference proteome</keyword>
<keyword evidence="1" id="KW-0472">Membrane</keyword>
<keyword evidence="1" id="KW-1133">Transmembrane helix</keyword>
<reference evidence="2" key="1">
    <citation type="submission" date="2020-12" db="EMBL/GenBank/DDBJ databases">
        <title>Clostridium thailandense sp. nov., a novel acetogenic bacterium isolated from peat land soil in Thailand.</title>
        <authorList>
            <person name="Chaikitkaew S."/>
            <person name="Birkeland N.K."/>
        </authorList>
    </citation>
    <scope>NUCLEOTIDE SEQUENCE</scope>
    <source>
        <strain evidence="2">PL3</strain>
    </source>
</reference>
<comment type="caution">
    <text evidence="2">The sequence shown here is derived from an EMBL/GenBank/DDBJ whole genome shotgun (WGS) entry which is preliminary data.</text>
</comment>
<accession>A0A949THF8</accession>
<sequence length="144" mass="15818">MSKAAMYEVVRNSTVPETYYISFNAPLKSLDGIYHLFGLAGDPAAYFAFFGFNTKGQKLKLYSNQICSIQLSGSKKTLVLFPPQKVAPGEPIETPDGETLEPEIQGITEAKNPNDCFYADKVYSYGAKINVGGKDITCINGSWR</sequence>